<keyword evidence="9" id="KW-0548">Nucleotidyltransferase</keyword>
<evidence type="ECO:0000256" key="5">
    <source>
        <dbReference type="ARBA" id="ARBA00020020"/>
    </source>
</evidence>
<keyword evidence="6" id="KW-0488">Methylation</keyword>
<dbReference type="Gene3D" id="1.10.150.110">
    <property type="entry name" value="DNA polymerase beta, N-terminal domain-like"/>
    <property type="match status" value="1"/>
</dbReference>
<accession>A0ABW2PX26</accession>
<dbReference type="Gene3D" id="1.10.150.20">
    <property type="entry name" value="5' to 3' exonuclease, C-terminal subdomain"/>
    <property type="match status" value="1"/>
</dbReference>
<proteinExistence type="predicted"/>
<organism evidence="25 26">
    <name type="scientific">Scopulibacillus cellulosilyticus</name>
    <dbReference type="NCBI Taxonomy" id="2665665"/>
    <lineage>
        <taxon>Bacteria</taxon>
        <taxon>Bacillati</taxon>
        <taxon>Bacillota</taxon>
        <taxon>Bacilli</taxon>
        <taxon>Bacillales</taxon>
        <taxon>Sporolactobacillaceae</taxon>
        <taxon>Scopulibacillus</taxon>
    </lineage>
</organism>
<dbReference type="Pfam" id="PF14791">
    <property type="entry name" value="DNA_pol_B_thumb"/>
    <property type="match status" value="1"/>
</dbReference>
<name>A0ABW2PX26_9BACL</name>
<dbReference type="InterPro" id="IPR004013">
    <property type="entry name" value="PHP_dom"/>
</dbReference>
<dbReference type="SUPFAM" id="SSF47802">
    <property type="entry name" value="DNA polymerase beta, N-terminal domain-like"/>
    <property type="match status" value="1"/>
</dbReference>
<dbReference type="EC" id="2.7.7.7" evidence="3"/>
<comment type="cofactor">
    <cofactor evidence="1">
        <name>Mg(2+)</name>
        <dbReference type="ChEBI" id="CHEBI:18420"/>
    </cofactor>
</comment>
<keyword evidence="10" id="KW-0235">DNA replication</keyword>
<dbReference type="InterPro" id="IPR043519">
    <property type="entry name" value="NT_sf"/>
</dbReference>
<dbReference type="InterPro" id="IPR027421">
    <property type="entry name" value="DNA_pol_lamdba_lyase_dom_sf"/>
</dbReference>
<comment type="subcellular location">
    <subcellularLocation>
        <location evidence="2">Cytoplasm</location>
    </subcellularLocation>
</comment>
<evidence type="ECO:0000256" key="20">
    <source>
        <dbReference type="ARBA" id="ARBA00045548"/>
    </source>
</evidence>
<dbReference type="Gene3D" id="3.30.460.10">
    <property type="entry name" value="Beta Polymerase, domain 2"/>
    <property type="match status" value="1"/>
</dbReference>
<keyword evidence="11" id="KW-0227">DNA damage</keyword>
<keyword evidence="8" id="KW-0808">Transferase</keyword>
<dbReference type="InterPro" id="IPR003141">
    <property type="entry name" value="Pol/His_phosphatase_N"/>
</dbReference>
<comment type="catalytic activity">
    <reaction evidence="21">
        <text>DNA(n) + a 2'-deoxyribonucleoside 5'-triphosphate = DNA(n+1) + diphosphate</text>
        <dbReference type="Rhea" id="RHEA:22508"/>
        <dbReference type="Rhea" id="RHEA-COMP:17339"/>
        <dbReference type="Rhea" id="RHEA-COMP:17340"/>
        <dbReference type="ChEBI" id="CHEBI:33019"/>
        <dbReference type="ChEBI" id="CHEBI:61560"/>
        <dbReference type="ChEBI" id="CHEBI:173112"/>
        <dbReference type="EC" id="2.7.7.7"/>
    </reaction>
</comment>
<dbReference type="SUPFAM" id="SSF81301">
    <property type="entry name" value="Nucleotidyltransferase"/>
    <property type="match status" value="1"/>
</dbReference>
<dbReference type="SMART" id="SM00481">
    <property type="entry name" value="POLIIIAc"/>
    <property type="match status" value="1"/>
</dbReference>
<evidence type="ECO:0000256" key="17">
    <source>
        <dbReference type="ARBA" id="ARBA00035726"/>
    </source>
</evidence>
<comment type="caution">
    <text evidence="25">The sequence shown here is derived from an EMBL/GenBank/DDBJ whole genome shotgun (WGS) entry which is preliminary data.</text>
</comment>
<evidence type="ECO:0000256" key="19">
    <source>
        <dbReference type="ARBA" id="ARBA00044678"/>
    </source>
</evidence>
<dbReference type="InterPro" id="IPR037160">
    <property type="entry name" value="DNA_Pol_thumb_sf"/>
</dbReference>
<dbReference type="InterPro" id="IPR003583">
    <property type="entry name" value="Hlx-hairpin-Hlx_DNA-bd_motif"/>
</dbReference>
<reference evidence="26" key="1">
    <citation type="journal article" date="2019" name="Int. J. Syst. Evol. Microbiol.">
        <title>The Global Catalogue of Microorganisms (GCM) 10K type strain sequencing project: providing services to taxonomists for standard genome sequencing and annotation.</title>
        <authorList>
            <consortium name="The Broad Institute Genomics Platform"/>
            <consortium name="The Broad Institute Genome Sequencing Center for Infectious Disease"/>
            <person name="Wu L."/>
            <person name="Ma J."/>
        </authorList>
    </citation>
    <scope>NUCLEOTIDE SEQUENCE [LARGE SCALE GENOMIC DNA]</scope>
    <source>
        <strain evidence="26">CGMCC 1.16305</strain>
    </source>
</reference>
<protein>
    <recommendedName>
        <fullName evidence="5">DNA polymerase beta</fullName>
        <ecNumber evidence="3">2.7.7.7</ecNumber>
        <ecNumber evidence="4">4.2.99.18</ecNumber>
    </recommendedName>
    <alternativeName>
        <fullName evidence="16">5'-deoxyribose-phosphate lyase</fullName>
    </alternativeName>
    <alternativeName>
        <fullName evidence="17">AP lyase</fullName>
    </alternativeName>
</protein>
<keyword evidence="25" id="KW-0540">Nuclease</keyword>
<dbReference type="Pfam" id="PF02811">
    <property type="entry name" value="PHP"/>
    <property type="match status" value="1"/>
</dbReference>
<keyword evidence="26" id="KW-1185">Reference proteome</keyword>
<evidence type="ECO:0000256" key="4">
    <source>
        <dbReference type="ARBA" id="ARBA00012720"/>
    </source>
</evidence>
<dbReference type="InterPro" id="IPR050243">
    <property type="entry name" value="PHP_phosphatase"/>
</dbReference>
<dbReference type="Proteomes" id="UP001596505">
    <property type="component" value="Unassembled WGS sequence"/>
</dbReference>
<keyword evidence="15" id="KW-0234">DNA repair</keyword>
<keyword evidence="14" id="KW-0915">Sodium</keyword>
<dbReference type="InterPro" id="IPR010996">
    <property type="entry name" value="HHH_MUS81"/>
</dbReference>
<evidence type="ECO:0000313" key="25">
    <source>
        <dbReference type="EMBL" id="MFC7393704.1"/>
    </source>
</evidence>
<comment type="function">
    <text evidence="20">Repair polymerase that plays a key role in base-excision repair. During this process, the damaged base is excised by specific DNA glycosylases, the DNA backbone is nicked at the abasic site by an apurinic/apyrimidic (AP) endonuclease, and POLB removes 5'-deoxyribose-phosphate from the preincised AP site acting as a 5'-deoxyribose-phosphate lyase (5'-dRP lyase); through its DNA polymerase activity, it adds one nucleotide to the 3' end of the arising single-nucleotide gap. Conducts 'gap-filling' DNA synthesis in a stepwise distributive fashion rather than in a processive fashion as for other DNA polymerases. It is also able to cleave sugar-phosphate bonds 3' to an intact AP site, acting as an AP lyase.</text>
</comment>
<sequence>MRIVNKKQIVKVLETIAIYLEIKGENPFKISAYRKAAQALENDDRSMSQIDDPSKMKGIGKGTAQVINELLETGESSLLKELQEEIPASLLQLLKLPGLGGKKIAKLYQSLGITDLESLKQACAEERVQELEGFGKKTEEKLLTAVEEMNQRPERLPISYMLPIAEQIETVLSSIKEIEKFSRAGSLRRCKELIKDLDFVIATDQPETTAQQLADKLQIHEIVGQGLTKMTVLLDDDYQVSVDFRFVEPKAFATTLHHFTGSKDHNVKLRQLAKSRQEKISEYGVEQEATGNVLTFENEKDFFNHFEISYIPPEAREGVDEIETAEKGSLNLIELDDIKSDLHMHTTWSDGAYTIEEMTEAARRKGYEYIVITDHSYSLRVANGLSAYRLRKQREEIERLNAQNRDFKIFAGVEMDILPDATLDYDEDTLAELDFVIGAIHSSFSQDRNMIMKRLQTALENPYVRLIAHPTGRILGGRKGYDVDVEALIKMAAQTNTALELNANPNRLDLAAHWLKKAQDANVKIAINTDAHSIDMLEDMKIGVSSAKRGLLKKASVLNTMSRSSFETFLQNTK</sequence>
<evidence type="ECO:0000256" key="14">
    <source>
        <dbReference type="ARBA" id="ARBA00023053"/>
    </source>
</evidence>
<evidence type="ECO:0000259" key="24">
    <source>
        <dbReference type="SMART" id="SM00483"/>
    </source>
</evidence>
<evidence type="ECO:0000256" key="21">
    <source>
        <dbReference type="ARBA" id="ARBA00049244"/>
    </source>
</evidence>
<feature type="domain" description="DNA-directed DNA polymerase X" evidence="24">
    <location>
        <begin position="3"/>
        <end position="317"/>
    </location>
</feature>
<dbReference type="SMART" id="SM00483">
    <property type="entry name" value="POLXc"/>
    <property type="match status" value="1"/>
</dbReference>
<evidence type="ECO:0000256" key="1">
    <source>
        <dbReference type="ARBA" id="ARBA00001946"/>
    </source>
</evidence>
<keyword evidence="25" id="KW-0269">Exonuclease</keyword>
<gene>
    <name evidence="25" type="primary">polX</name>
    <name evidence="25" type="ORF">ACFQRG_12130</name>
</gene>
<evidence type="ECO:0000256" key="9">
    <source>
        <dbReference type="ARBA" id="ARBA00022695"/>
    </source>
</evidence>
<evidence type="ECO:0000256" key="2">
    <source>
        <dbReference type="ARBA" id="ARBA00004496"/>
    </source>
</evidence>
<evidence type="ECO:0000313" key="26">
    <source>
        <dbReference type="Proteomes" id="UP001596505"/>
    </source>
</evidence>
<dbReference type="InterPro" id="IPR047967">
    <property type="entry name" value="PolX_PHP"/>
</dbReference>
<evidence type="ECO:0000259" key="23">
    <source>
        <dbReference type="SMART" id="SM00481"/>
    </source>
</evidence>
<dbReference type="PANTHER" id="PTHR36928:SF1">
    <property type="entry name" value="PHOSPHATASE YCDX-RELATED"/>
    <property type="match status" value="1"/>
</dbReference>
<dbReference type="Pfam" id="PF14520">
    <property type="entry name" value="HHH_5"/>
    <property type="match status" value="1"/>
</dbReference>
<dbReference type="CDD" id="cd07436">
    <property type="entry name" value="PHP_PolX"/>
    <property type="match status" value="1"/>
</dbReference>
<dbReference type="SMART" id="SM00278">
    <property type="entry name" value="HhH1"/>
    <property type="match status" value="2"/>
</dbReference>
<dbReference type="CDD" id="cd00141">
    <property type="entry name" value="NT_POLXc"/>
    <property type="match status" value="1"/>
</dbReference>
<keyword evidence="12" id="KW-0832">Ubl conjugation</keyword>
<dbReference type="InterPro" id="IPR029398">
    <property type="entry name" value="PolB_thumb"/>
</dbReference>
<evidence type="ECO:0000256" key="10">
    <source>
        <dbReference type="ARBA" id="ARBA00022705"/>
    </source>
</evidence>
<evidence type="ECO:0000256" key="13">
    <source>
        <dbReference type="ARBA" id="ARBA00022932"/>
    </source>
</evidence>
<dbReference type="InterPro" id="IPR016195">
    <property type="entry name" value="Pol/histidinol_Pase-like"/>
</dbReference>
<dbReference type="PANTHER" id="PTHR36928">
    <property type="entry name" value="PHOSPHATASE YCDX-RELATED"/>
    <property type="match status" value="1"/>
</dbReference>
<evidence type="ECO:0000256" key="3">
    <source>
        <dbReference type="ARBA" id="ARBA00012417"/>
    </source>
</evidence>
<evidence type="ECO:0000256" key="18">
    <source>
        <dbReference type="ARBA" id="ARBA00044632"/>
    </source>
</evidence>
<evidence type="ECO:0000259" key="22">
    <source>
        <dbReference type="SMART" id="SM00278"/>
    </source>
</evidence>
<feature type="domain" description="Polymerase/histidinol phosphatase N-terminal" evidence="23">
    <location>
        <begin position="340"/>
        <end position="419"/>
    </location>
</feature>
<evidence type="ECO:0000256" key="7">
    <source>
        <dbReference type="ARBA" id="ARBA00022634"/>
    </source>
</evidence>
<dbReference type="InterPro" id="IPR022311">
    <property type="entry name" value="PolX-like"/>
</dbReference>
<dbReference type="EMBL" id="JBHTCO010000014">
    <property type="protein sequence ID" value="MFC7393704.1"/>
    <property type="molecule type" value="Genomic_DNA"/>
</dbReference>
<dbReference type="InterPro" id="IPR002008">
    <property type="entry name" value="DNA_pol_X_beta-like"/>
</dbReference>
<evidence type="ECO:0000256" key="16">
    <source>
        <dbReference type="ARBA" id="ARBA00035717"/>
    </source>
</evidence>
<keyword evidence="13" id="KW-0239">DNA-directed DNA polymerase</keyword>
<keyword evidence="25" id="KW-0378">Hydrolase</keyword>
<dbReference type="GO" id="GO:0004527">
    <property type="term" value="F:exonuclease activity"/>
    <property type="evidence" value="ECO:0007669"/>
    <property type="project" value="UniProtKB-KW"/>
</dbReference>
<dbReference type="PRINTS" id="PR00870">
    <property type="entry name" value="DNAPOLXBETA"/>
</dbReference>
<dbReference type="EC" id="4.2.99.18" evidence="4"/>
<feature type="domain" description="Helix-hairpin-helix DNA-binding motif class 1" evidence="22">
    <location>
        <begin position="91"/>
        <end position="110"/>
    </location>
</feature>
<evidence type="ECO:0000256" key="6">
    <source>
        <dbReference type="ARBA" id="ARBA00022481"/>
    </source>
</evidence>
<evidence type="ECO:0000256" key="12">
    <source>
        <dbReference type="ARBA" id="ARBA00022843"/>
    </source>
</evidence>
<evidence type="ECO:0000256" key="8">
    <source>
        <dbReference type="ARBA" id="ARBA00022679"/>
    </source>
</evidence>
<evidence type="ECO:0000256" key="15">
    <source>
        <dbReference type="ARBA" id="ARBA00023204"/>
    </source>
</evidence>
<dbReference type="Pfam" id="PF14716">
    <property type="entry name" value="HHH_8"/>
    <property type="match status" value="1"/>
</dbReference>
<dbReference type="SUPFAM" id="SSF89550">
    <property type="entry name" value="PHP domain-like"/>
    <property type="match status" value="1"/>
</dbReference>
<dbReference type="PIRSF" id="PIRSF005047">
    <property type="entry name" value="UCP005047_YshC"/>
    <property type="match status" value="1"/>
</dbReference>
<comment type="catalytic activity">
    <reaction evidence="18">
        <text>2'-deoxyribonucleotide-(2'-deoxyribose 5'-phosphate)-2'-deoxyribonucleotide-DNA = a 3'-end 2'-deoxyribonucleotide-(2,3-dehydro-2,3-deoxyribose 5'-phosphate)-DNA + a 5'-end 5'-phospho-2'-deoxyribonucleoside-DNA + H(+)</text>
        <dbReference type="Rhea" id="RHEA:66592"/>
        <dbReference type="Rhea" id="RHEA-COMP:13180"/>
        <dbReference type="Rhea" id="RHEA-COMP:16897"/>
        <dbReference type="Rhea" id="RHEA-COMP:17067"/>
        <dbReference type="ChEBI" id="CHEBI:15378"/>
        <dbReference type="ChEBI" id="CHEBI:136412"/>
        <dbReference type="ChEBI" id="CHEBI:157695"/>
        <dbReference type="ChEBI" id="CHEBI:167181"/>
        <dbReference type="EC" id="4.2.99.18"/>
    </reaction>
</comment>
<dbReference type="Gene3D" id="3.20.20.140">
    <property type="entry name" value="Metal-dependent hydrolases"/>
    <property type="match status" value="1"/>
</dbReference>
<keyword evidence="7" id="KW-0237">DNA synthesis</keyword>
<comment type="catalytic activity">
    <reaction evidence="19">
        <text>a 5'-end 2'-deoxyribose-2'-deoxyribonucleotide-DNA = (2E,4S)-4-hydroxypenten-2-al-5-phosphate + a 5'-end 5'-phospho-2'-deoxyribonucleoside-DNA + H(+)</text>
        <dbReference type="Rhea" id="RHEA:76255"/>
        <dbReference type="Rhea" id="RHEA-COMP:13180"/>
        <dbReference type="Rhea" id="RHEA-COMP:18657"/>
        <dbReference type="ChEBI" id="CHEBI:15378"/>
        <dbReference type="ChEBI" id="CHEBI:136412"/>
        <dbReference type="ChEBI" id="CHEBI:195194"/>
        <dbReference type="ChEBI" id="CHEBI:195195"/>
    </reaction>
</comment>
<dbReference type="Gene3D" id="3.30.210.10">
    <property type="entry name" value="DNA polymerase, thumb domain"/>
    <property type="match status" value="1"/>
</dbReference>
<evidence type="ECO:0000256" key="11">
    <source>
        <dbReference type="ARBA" id="ARBA00022763"/>
    </source>
</evidence>
<feature type="domain" description="Helix-hairpin-helix DNA-binding motif class 1" evidence="22">
    <location>
        <begin position="126"/>
        <end position="145"/>
    </location>
</feature>
<dbReference type="InterPro" id="IPR002054">
    <property type="entry name" value="DNA-dir_DNA_pol_X"/>
</dbReference>
<dbReference type="RefSeq" id="WP_380966265.1">
    <property type="nucleotide sequence ID" value="NZ_JBHTCO010000014.1"/>
</dbReference>
<dbReference type="NCBIfam" id="NF006375">
    <property type="entry name" value="PRK08609.1"/>
    <property type="match status" value="1"/>
</dbReference>